<dbReference type="Pfam" id="PF01103">
    <property type="entry name" value="Omp85"/>
    <property type="match status" value="1"/>
</dbReference>
<keyword evidence="5" id="KW-0998">Cell outer membrane</keyword>
<gene>
    <name evidence="7" type="ORF">SAMN02746009_04039</name>
</gene>
<evidence type="ECO:0000259" key="6">
    <source>
        <dbReference type="Pfam" id="PF01103"/>
    </source>
</evidence>
<evidence type="ECO:0000256" key="5">
    <source>
        <dbReference type="ARBA" id="ARBA00023237"/>
    </source>
</evidence>
<dbReference type="GO" id="GO:0019867">
    <property type="term" value="C:outer membrane"/>
    <property type="evidence" value="ECO:0007669"/>
    <property type="project" value="InterPro"/>
</dbReference>
<dbReference type="EMBL" id="FRAS01000037">
    <property type="protein sequence ID" value="SHM15484.1"/>
    <property type="molecule type" value="Genomic_DNA"/>
</dbReference>
<name>A0A1M7GGF8_9BACT</name>
<dbReference type="STRING" id="1121959.SAMN02746009_04039"/>
<sequence>MLNRRPAGLQVIHKTGCPAWAALVGLLLLAAGCSPLRLLGPKQQLLSKVQLKGVKQADDERIQALYRQKPNSNFPLPKLTIYQLGRGFYNPERLKRKLDDTRAGFDQRILEARPDSAKVGKLLTRRERRTRRLQLALDKGNAIMRLGEPPVIYDSALTRQTAEQIAIFLKSKGFFRSRVQYTDTLADRRFSLGRLLGGPDSLHRRRVLVTYTITENTPFHYSQLDYDMADTAVARRVLASQPATLLRVGDQYDEEVIGQERARIEALLKDDGYFDFRQQYITLEADTSYAPATVRLRTIVANPATEAAHPRYTIRNVRFITDAGTVRFGQKRDTIVQDSTYFLAFQHRISPRLLNRKVAVHPGDYYNLTNTQTTQRQISQLDVFRFTTVNYVRVRPLTAEDSLRHQLDAIISASPAKRYQETVEFGGTYVAKLPGPFGNLRLKARNPFGGAEVLELGLRAGFEGQYELVSNDNQQQLKSQLTTQLGANLNLVIPQFLVPWRTTQLLTRYNPRTRISIGYNFVTRPEYTRTNLEGTFDYIWQRSAFHQYVFTPFDLSLVNTPYLDTDFFEELASRFPNREAALFTFNRQFVPSFSFTSLYNSNDFNQTRDARYLRLFAEVGGITRPLYQDLLSKDGTGISVTDFYRLNADFRRYHKLGPKSFFVYRLNGGIVQPLRRGSSVIPYDKYFFAGGSTSVRAWKPRRLGPGSYTSYVKDTLGGDAINADGQKIRNYNIEQPGELLLEGNVEYRFPLFGFVNGAVFTDFGNVWAIRPDDERPGAQFNFSRFYRELAVSSGFGLRFDFTFLILRLDVATKVYDPTAPGSKWAVRKASLFGSQDQTAFNLGIGYPF</sequence>
<dbReference type="Proteomes" id="UP000183947">
    <property type="component" value="Unassembled WGS sequence"/>
</dbReference>
<evidence type="ECO:0000256" key="4">
    <source>
        <dbReference type="ARBA" id="ARBA00023136"/>
    </source>
</evidence>
<dbReference type="InterPro" id="IPR000184">
    <property type="entry name" value="Bac_surfAg_D15"/>
</dbReference>
<evidence type="ECO:0000256" key="2">
    <source>
        <dbReference type="ARBA" id="ARBA00022692"/>
    </source>
</evidence>
<dbReference type="AlphaFoldDB" id="A0A1M7GGF8"/>
<evidence type="ECO:0000256" key="1">
    <source>
        <dbReference type="ARBA" id="ARBA00004370"/>
    </source>
</evidence>
<reference evidence="8" key="1">
    <citation type="submission" date="2016-11" db="EMBL/GenBank/DDBJ databases">
        <authorList>
            <person name="Varghese N."/>
            <person name="Submissions S."/>
        </authorList>
    </citation>
    <scope>NUCLEOTIDE SEQUENCE [LARGE SCALE GENOMIC DNA]</scope>
    <source>
        <strain evidence="8">DSM 18569</strain>
    </source>
</reference>
<dbReference type="PANTHER" id="PTHR12815">
    <property type="entry name" value="SORTING AND ASSEMBLY MACHINERY SAMM50 PROTEIN FAMILY MEMBER"/>
    <property type="match status" value="1"/>
</dbReference>
<organism evidence="7 8">
    <name type="scientific">Hymenobacter psychrotolerans DSM 18569</name>
    <dbReference type="NCBI Taxonomy" id="1121959"/>
    <lineage>
        <taxon>Bacteria</taxon>
        <taxon>Pseudomonadati</taxon>
        <taxon>Bacteroidota</taxon>
        <taxon>Cytophagia</taxon>
        <taxon>Cytophagales</taxon>
        <taxon>Hymenobacteraceae</taxon>
        <taxon>Hymenobacter</taxon>
    </lineage>
</organism>
<protein>
    <submittedName>
        <fullName evidence="7">Outer membrane protein assembly factor BamA</fullName>
    </submittedName>
</protein>
<keyword evidence="4" id="KW-0472">Membrane</keyword>
<evidence type="ECO:0000313" key="8">
    <source>
        <dbReference type="Proteomes" id="UP000183947"/>
    </source>
</evidence>
<accession>A0A1M7GGF8</accession>
<evidence type="ECO:0000313" key="7">
    <source>
        <dbReference type="EMBL" id="SHM15484.1"/>
    </source>
</evidence>
<keyword evidence="3" id="KW-0732">Signal</keyword>
<evidence type="ECO:0000256" key="3">
    <source>
        <dbReference type="ARBA" id="ARBA00022729"/>
    </source>
</evidence>
<dbReference type="PROSITE" id="PS51257">
    <property type="entry name" value="PROKAR_LIPOPROTEIN"/>
    <property type="match status" value="1"/>
</dbReference>
<keyword evidence="2" id="KW-0812">Transmembrane</keyword>
<keyword evidence="8" id="KW-1185">Reference proteome</keyword>
<comment type="subcellular location">
    <subcellularLocation>
        <location evidence="1">Membrane</location>
    </subcellularLocation>
</comment>
<dbReference type="Gene3D" id="2.40.160.50">
    <property type="entry name" value="membrane protein fhac: a member of the omp85/tpsb transporter family"/>
    <property type="match status" value="1"/>
</dbReference>
<dbReference type="InterPro" id="IPR039910">
    <property type="entry name" value="D15-like"/>
</dbReference>
<proteinExistence type="predicted"/>
<feature type="domain" description="Bacterial surface antigen (D15)" evidence="6">
    <location>
        <begin position="475"/>
        <end position="847"/>
    </location>
</feature>
<dbReference type="PANTHER" id="PTHR12815:SF47">
    <property type="entry name" value="TRANSLOCATION AND ASSEMBLY MODULE SUBUNIT TAMA"/>
    <property type="match status" value="1"/>
</dbReference>